<organism evidence="5 6">
    <name type="scientific">Rotaria sordida</name>
    <dbReference type="NCBI Taxonomy" id="392033"/>
    <lineage>
        <taxon>Eukaryota</taxon>
        <taxon>Metazoa</taxon>
        <taxon>Spiralia</taxon>
        <taxon>Gnathifera</taxon>
        <taxon>Rotifera</taxon>
        <taxon>Eurotatoria</taxon>
        <taxon>Bdelloidea</taxon>
        <taxon>Philodinida</taxon>
        <taxon>Philodinidae</taxon>
        <taxon>Rotaria</taxon>
    </lineage>
</organism>
<evidence type="ECO:0000313" key="6">
    <source>
        <dbReference type="Proteomes" id="UP000663836"/>
    </source>
</evidence>
<evidence type="ECO:0000256" key="1">
    <source>
        <dbReference type="ARBA" id="ARBA00023125"/>
    </source>
</evidence>
<keyword evidence="1" id="KW-0238">DNA-binding</keyword>
<dbReference type="PROSITE" id="PS51253">
    <property type="entry name" value="HTH_CENPB"/>
    <property type="match status" value="1"/>
</dbReference>
<dbReference type="AlphaFoldDB" id="A0A819RGZ7"/>
<comment type="caution">
    <text evidence="5">The sequence shown here is derived from an EMBL/GenBank/DDBJ whole genome shotgun (WGS) entry which is preliminary data.</text>
</comment>
<dbReference type="SUPFAM" id="SSF46689">
    <property type="entry name" value="Homeodomain-like"/>
    <property type="match status" value="1"/>
</dbReference>
<evidence type="ECO:0000259" key="3">
    <source>
        <dbReference type="PROSITE" id="PS51253"/>
    </source>
</evidence>
<dbReference type="InterPro" id="IPR009057">
    <property type="entry name" value="Homeodomain-like_sf"/>
</dbReference>
<feature type="region of interest" description="Disordered" evidence="2">
    <location>
        <begin position="60"/>
        <end position="103"/>
    </location>
</feature>
<dbReference type="Pfam" id="PF03221">
    <property type="entry name" value="HTH_Tnp_Tc5"/>
    <property type="match status" value="1"/>
</dbReference>
<dbReference type="Gene3D" id="1.10.10.60">
    <property type="entry name" value="Homeodomain-like"/>
    <property type="match status" value="1"/>
</dbReference>
<reference evidence="5" key="1">
    <citation type="submission" date="2021-02" db="EMBL/GenBank/DDBJ databases">
        <authorList>
            <person name="Nowell W R."/>
        </authorList>
    </citation>
    <scope>NUCLEOTIDE SEQUENCE</scope>
</reference>
<dbReference type="SMART" id="SM00674">
    <property type="entry name" value="CENPB"/>
    <property type="match status" value="1"/>
</dbReference>
<protein>
    <recommendedName>
        <fullName evidence="3">HTH CENPB-type domain-containing protein</fullName>
    </recommendedName>
</protein>
<dbReference type="Proteomes" id="UP000663864">
    <property type="component" value="Unassembled WGS sequence"/>
</dbReference>
<sequence length="313" mass="36873">MIEAADVVAMLSKRISKGDTYQPKGNKKVQELIEYLFETIQNFLSTPSFEIYDEFTLYQTTDSSDDSSEDEDTEEIKSEEDMEDNDEQTDSSEEEEKDEQSTHKFSLHYMKQILDYYDEVDQNGKRKHSWKSVSHRFRQIPHRQYISQFRDYVHYNGSKQQKLDEIDSYVFTMFQEARDQSLCIHDADLRRWAIMKAREQSMSEFVASNHWVYNFKHKHRIVSRKVSKVVSVQSIRNADEIDSSAEDFVNVVRAEMKNYSPSQIFNTDQINLVKEFRSNRTLTLKGEKITTGSCTCYFREIITVEALVVHDTV</sequence>
<dbReference type="EMBL" id="CAJNOT010004599">
    <property type="protein sequence ID" value="CAF1438397.1"/>
    <property type="molecule type" value="Genomic_DNA"/>
</dbReference>
<accession>A0A819RGZ7</accession>
<dbReference type="Proteomes" id="UP000663836">
    <property type="component" value="Unassembled WGS sequence"/>
</dbReference>
<gene>
    <name evidence="5" type="ORF">JBS370_LOCUS28824</name>
    <name evidence="4" type="ORF">ZHD862_LOCUS34707</name>
</gene>
<name>A0A819RGZ7_9BILA</name>
<dbReference type="EMBL" id="CAJOBD010005946">
    <property type="protein sequence ID" value="CAF4046923.1"/>
    <property type="molecule type" value="Genomic_DNA"/>
</dbReference>
<dbReference type="InterPro" id="IPR006600">
    <property type="entry name" value="HTH_CenpB_DNA-bd_dom"/>
</dbReference>
<evidence type="ECO:0000256" key="2">
    <source>
        <dbReference type="SAM" id="MobiDB-lite"/>
    </source>
</evidence>
<dbReference type="GO" id="GO:0003677">
    <property type="term" value="F:DNA binding"/>
    <property type="evidence" value="ECO:0007669"/>
    <property type="project" value="UniProtKB-KW"/>
</dbReference>
<feature type="domain" description="HTH CENPB-type" evidence="3">
    <location>
        <begin position="154"/>
        <end position="225"/>
    </location>
</feature>
<evidence type="ECO:0000313" key="5">
    <source>
        <dbReference type="EMBL" id="CAF4046923.1"/>
    </source>
</evidence>
<proteinExistence type="predicted"/>
<feature type="compositionally biased region" description="Acidic residues" evidence="2">
    <location>
        <begin position="63"/>
        <end position="98"/>
    </location>
</feature>
<evidence type="ECO:0000313" key="4">
    <source>
        <dbReference type="EMBL" id="CAF1438397.1"/>
    </source>
</evidence>